<feature type="compositionally biased region" description="Low complexity" evidence="1">
    <location>
        <begin position="103"/>
        <end position="117"/>
    </location>
</feature>
<evidence type="ECO:0000256" key="1">
    <source>
        <dbReference type="SAM" id="MobiDB-lite"/>
    </source>
</evidence>
<dbReference type="EMBL" id="QUSY01000305">
    <property type="protein sequence ID" value="RHY30539.1"/>
    <property type="molecule type" value="Genomic_DNA"/>
</dbReference>
<dbReference type="Proteomes" id="UP000285060">
    <property type="component" value="Unassembled WGS sequence"/>
</dbReference>
<sequence length="191" mass="20679">MKSVGSRGCVAQSSTTAAMSNSTCPRCFAGTCKEHSKAALGSAAAGKADLIQRMYDNLVGKQLEKLKKAQDAAKLDADTEQYRDSLAKSRDKKREKRSYKAKGSSSSVAALHSGSGLNPQALAAICSSDDDTGSKSTSSRRDDRKKRRKKDSKRAKKAMKKSSKKRRASSDSSSDSDRSDTRPPTKRRNHD</sequence>
<evidence type="ECO:0000313" key="2">
    <source>
        <dbReference type="EMBL" id="RHY30539.1"/>
    </source>
</evidence>
<feature type="compositionally biased region" description="Basic residues" evidence="1">
    <location>
        <begin position="90"/>
        <end position="100"/>
    </location>
</feature>
<dbReference type="VEuPathDB" id="FungiDB:H310_10720"/>
<comment type="caution">
    <text evidence="2">The sequence shown here is derived from an EMBL/GenBank/DDBJ whole genome shotgun (WGS) entry which is preliminary data.</text>
</comment>
<proteinExistence type="predicted"/>
<reference evidence="2 3" key="1">
    <citation type="submission" date="2018-08" db="EMBL/GenBank/DDBJ databases">
        <title>Aphanomyces genome sequencing and annotation.</title>
        <authorList>
            <person name="Minardi D."/>
            <person name="Oidtmann B."/>
            <person name="Van Der Giezen M."/>
            <person name="Studholme D.J."/>
        </authorList>
    </citation>
    <scope>NUCLEOTIDE SEQUENCE [LARGE SCALE GENOMIC DNA]</scope>
    <source>
        <strain evidence="2 3">NJM0002</strain>
    </source>
</reference>
<protein>
    <submittedName>
        <fullName evidence="2">Uncharacterized protein</fullName>
    </submittedName>
</protein>
<feature type="region of interest" description="Disordered" evidence="1">
    <location>
        <begin position="67"/>
        <end position="191"/>
    </location>
</feature>
<dbReference type="AlphaFoldDB" id="A0A418AY59"/>
<evidence type="ECO:0000313" key="3">
    <source>
        <dbReference type="Proteomes" id="UP000285060"/>
    </source>
</evidence>
<feature type="region of interest" description="Disordered" evidence="1">
    <location>
        <begin position="1"/>
        <end position="22"/>
    </location>
</feature>
<feature type="compositionally biased region" description="Basic residues" evidence="1">
    <location>
        <begin position="143"/>
        <end position="167"/>
    </location>
</feature>
<organism evidence="2 3">
    <name type="scientific">Aphanomyces invadans</name>
    <dbReference type="NCBI Taxonomy" id="157072"/>
    <lineage>
        <taxon>Eukaryota</taxon>
        <taxon>Sar</taxon>
        <taxon>Stramenopiles</taxon>
        <taxon>Oomycota</taxon>
        <taxon>Saprolegniomycetes</taxon>
        <taxon>Saprolegniales</taxon>
        <taxon>Verrucalvaceae</taxon>
        <taxon>Aphanomyces</taxon>
    </lineage>
</organism>
<feature type="compositionally biased region" description="Basic and acidic residues" evidence="1">
    <location>
        <begin position="67"/>
        <end position="89"/>
    </location>
</feature>
<feature type="compositionally biased region" description="Polar residues" evidence="1">
    <location>
        <begin position="11"/>
        <end position="22"/>
    </location>
</feature>
<name>A0A418AY59_9STRA</name>
<gene>
    <name evidence="2" type="ORF">DYB32_004235</name>
</gene>
<keyword evidence="3" id="KW-1185">Reference proteome</keyword>
<accession>A0A418AY59</accession>